<proteinExistence type="predicted"/>
<feature type="domain" description="CBM20" evidence="2">
    <location>
        <begin position="147"/>
        <end position="249"/>
    </location>
</feature>
<reference evidence="3 4" key="1">
    <citation type="submission" date="2024-05" db="EMBL/GenBank/DDBJ databases">
        <title>Haplotype-resolved chromosome-level genome assembly of Huyou (Citrus changshanensis).</title>
        <authorList>
            <person name="Miao C."/>
            <person name="Chen W."/>
            <person name="Wu Y."/>
            <person name="Wang L."/>
            <person name="Zhao S."/>
            <person name="Grierson D."/>
            <person name="Xu C."/>
            <person name="Chen K."/>
        </authorList>
    </citation>
    <scope>NUCLEOTIDE SEQUENCE [LARGE SCALE GENOMIC DNA]</scope>
    <source>
        <strain evidence="3">01-14</strain>
        <tissue evidence="3">Leaf</tissue>
    </source>
</reference>
<dbReference type="InterPro" id="IPR013784">
    <property type="entry name" value="Carb-bd-like_fold"/>
</dbReference>
<dbReference type="AlphaFoldDB" id="A0AAP0M102"/>
<feature type="compositionally biased region" description="Polar residues" evidence="1">
    <location>
        <begin position="328"/>
        <end position="344"/>
    </location>
</feature>
<dbReference type="GO" id="GO:0016020">
    <property type="term" value="C:membrane"/>
    <property type="evidence" value="ECO:0007669"/>
    <property type="project" value="TreeGrafter"/>
</dbReference>
<dbReference type="Proteomes" id="UP001428341">
    <property type="component" value="Unassembled WGS sequence"/>
</dbReference>
<dbReference type="PANTHER" id="PTHR15048">
    <property type="entry name" value="STARCH-BINDING DOMAIN-CONTAINING PROTEIN 1"/>
    <property type="match status" value="1"/>
</dbReference>
<dbReference type="SUPFAM" id="SSF49452">
    <property type="entry name" value="Starch-binding domain-like"/>
    <property type="match status" value="1"/>
</dbReference>
<dbReference type="GO" id="GO:2001070">
    <property type="term" value="F:starch binding"/>
    <property type="evidence" value="ECO:0007669"/>
    <property type="project" value="InterPro"/>
</dbReference>
<protein>
    <recommendedName>
        <fullName evidence="2">CBM20 domain-containing protein</fullName>
    </recommendedName>
</protein>
<dbReference type="CDD" id="cd05467">
    <property type="entry name" value="CBM20"/>
    <property type="match status" value="1"/>
</dbReference>
<organism evidence="3 4">
    <name type="scientific">Citrus x changshan-huyou</name>
    <dbReference type="NCBI Taxonomy" id="2935761"/>
    <lineage>
        <taxon>Eukaryota</taxon>
        <taxon>Viridiplantae</taxon>
        <taxon>Streptophyta</taxon>
        <taxon>Embryophyta</taxon>
        <taxon>Tracheophyta</taxon>
        <taxon>Spermatophyta</taxon>
        <taxon>Magnoliopsida</taxon>
        <taxon>eudicotyledons</taxon>
        <taxon>Gunneridae</taxon>
        <taxon>Pentapetalae</taxon>
        <taxon>rosids</taxon>
        <taxon>malvids</taxon>
        <taxon>Sapindales</taxon>
        <taxon>Rutaceae</taxon>
        <taxon>Aurantioideae</taxon>
        <taxon>Citrus</taxon>
    </lineage>
</organism>
<evidence type="ECO:0000256" key="1">
    <source>
        <dbReference type="SAM" id="MobiDB-lite"/>
    </source>
</evidence>
<dbReference type="Pfam" id="PF00686">
    <property type="entry name" value="CBM_20"/>
    <property type="match status" value="1"/>
</dbReference>
<dbReference type="Gene3D" id="2.60.40.10">
    <property type="entry name" value="Immunoglobulins"/>
    <property type="match status" value="1"/>
</dbReference>
<comment type="caution">
    <text evidence="3">The sequence shown here is derived from an EMBL/GenBank/DDBJ whole genome shotgun (WGS) entry which is preliminary data.</text>
</comment>
<dbReference type="PROSITE" id="PS51166">
    <property type="entry name" value="CBM20"/>
    <property type="match status" value="1"/>
</dbReference>
<keyword evidence="4" id="KW-1185">Reference proteome</keyword>
<sequence>MRVRIPRGIGSDHLDPLSVFINQQSLTHTHLSPELYSETEAQTQTQTQTANTELSTRFELSRVMKTLTSFASKIIVDNRNNNNRDRGFLSSKGFRINNKPKSLFFQSKKLFNARFLQYKAAALQPVSALSSSDGQAEVETGAQTLAAYESKTVHVKFQLQKECLFGEQFFLVGDDPMLGLWDPTSAIPLDWSDGHIWTAEIDVPVGKTIQYKFILRGKTGQIVWQPGPDRSFQAWETKNTITVFEDWEHAEEQKIIEEDPTVTSKMLVAENFTQPEEAPVSNIVAVDSDMNSAEVPEKPMSIVAENISCPKEDPMFTAINQMLGEKQISQPDAESADNKNSTIEQEIRGSSGRAAADDKNTKTEQEVLGSRMIKNLTAENIGYPKEDTVPNASDKMLGEKQSSQPEKKEDVLKNDGGAATINNLAADNISYPKEKSSANKNMMTEDVLGNNGRATANKNLASTDVEGNLITCEGDAVLVPGLTPLPKSDEGEFEEEDRKSISVDASVGINEAMNYNSPESDEKQERLGDRREDEKVEMFNNADQQLEDELIEKPQVVRQEKHPDAKPLESNVIKNDINWGRRTLQTLLSNLGLL</sequence>
<evidence type="ECO:0000259" key="2">
    <source>
        <dbReference type="PROSITE" id="PS51166"/>
    </source>
</evidence>
<dbReference type="InterPro" id="IPR013783">
    <property type="entry name" value="Ig-like_fold"/>
</dbReference>
<feature type="region of interest" description="Disordered" evidence="1">
    <location>
        <begin position="381"/>
        <end position="411"/>
    </location>
</feature>
<dbReference type="InterPro" id="IPR002044">
    <property type="entry name" value="CBM20"/>
</dbReference>
<name>A0AAP0M102_9ROSI</name>
<dbReference type="SMART" id="SM01065">
    <property type="entry name" value="CBM_2"/>
    <property type="match status" value="1"/>
</dbReference>
<evidence type="ECO:0000313" key="3">
    <source>
        <dbReference type="EMBL" id="KAK9193496.1"/>
    </source>
</evidence>
<accession>A0AAP0M102</accession>
<feature type="compositionally biased region" description="Basic and acidic residues" evidence="1">
    <location>
        <begin position="355"/>
        <end position="365"/>
    </location>
</feature>
<gene>
    <name evidence="3" type="ORF">WN944_004193</name>
</gene>
<dbReference type="FunFam" id="2.60.40.10:FF:000552">
    <property type="entry name" value="Related to glucoamylase"/>
    <property type="match status" value="1"/>
</dbReference>
<feature type="region of interest" description="Disordered" evidence="1">
    <location>
        <begin position="513"/>
        <end position="534"/>
    </location>
</feature>
<feature type="region of interest" description="Disordered" evidence="1">
    <location>
        <begin position="328"/>
        <end position="366"/>
    </location>
</feature>
<dbReference type="PANTHER" id="PTHR15048:SF0">
    <property type="entry name" value="STARCH-BINDING DOMAIN-CONTAINING PROTEIN 1"/>
    <property type="match status" value="1"/>
</dbReference>
<dbReference type="EMBL" id="JBCGBO010000006">
    <property type="protein sequence ID" value="KAK9193496.1"/>
    <property type="molecule type" value="Genomic_DNA"/>
</dbReference>
<feature type="compositionally biased region" description="Basic and acidic residues" evidence="1">
    <location>
        <begin position="520"/>
        <end position="534"/>
    </location>
</feature>
<evidence type="ECO:0000313" key="4">
    <source>
        <dbReference type="Proteomes" id="UP001428341"/>
    </source>
</evidence>